<accession>A0AC61DE16</accession>
<evidence type="ECO:0000313" key="1">
    <source>
        <dbReference type="EMBL" id="PHV70882.1"/>
    </source>
</evidence>
<evidence type="ECO:0000313" key="2">
    <source>
        <dbReference type="Proteomes" id="UP000224460"/>
    </source>
</evidence>
<dbReference type="Proteomes" id="UP000224460">
    <property type="component" value="Unassembled WGS sequence"/>
</dbReference>
<sequence length="167" mass="18659">MSEQVFESREELMKQIEGQMEQAKLAFENLKALGNELAILSQAEVKGEYQVAEEEEENEGEEYGKGGGGGHHKPSCCPCMCCCQNPCSQYPCKCRKCDYLQVRAIGKWELGFQALEQAWNTLGLAGDQFDDGYQALGEAIGLFIAAHRCADKHDCQDYCKKHHCGCY</sequence>
<comment type="caution">
    <text evidence="1">The sequence shown here is derived from an EMBL/GenBank/DDBJ whole genome shotgun (WGS) entry which is preliminary data.</text>
</comment>
<gene>
    <name evidence="1" type="ORF">CS063_07610</name>
</gene>
<protein>
    <submittedName>
        <fullName evidence="1">Uncharacterized protein</fullName>
    </submittedName>
</protein>
<proteinExistence type="predicted"/>
<name>A0AC61DE16_9FIRM</name>
<reference evidence="1" key="1">
    <citation type="submission" date="2017-10" db="EMBL/GenBank/DDBJ databases">
        <title>Genome sequence of cellulolytic Lachnospiraceae bacterium XHS1971 isolated from hotspring sediment.</title>
        <authorList>
            <person name="Vasudevan G."/>
            <person name="Joshi A.J."/>
            <person name="Hivarkar S."/>
            <person name="Lanjekar V.B."/>
            <person name="Dhakephalkar P.K."/>
            <person name="Dagar S."/>
        </authorList>
    </citation>
    <scope>NUCLEOTIDE SEQUENCE</scope>
    <source>
        <strain evidence="1">XHS1971</strain>
    </source>
</reference>
<keyword evidence="2" id="KW-1185">Reference proteome</keyword>
<organism evidence="1 2">
    <name type="scientific">Sporanaerobium hydrogeniformans</name>
    <dbReference type="NCBI Taxonomy" id="3072179"/>
    <lineage>
        <taxon>Bacteria</taxon>
        <taxon>Bacillati</taxon>
        <taxon>Bacillota</taxon>
        <taxon>Clostridia</taxon>
        <taxon>Lachnospirales</taxon>
        <taxon>Lachnospiraceae</taxon>
        <taxon>Sporanaerobium</taxon>
    </lineage>
</organism>
<dbReference type="EMBL" id="PEDL01000006">
    <property type="protein sequence ID" value="PHV70882.1"/>
    <property type="molecule type" value="Genomic_DNA"/>
</dbReference>